<feature type="domain" description="Methyl-accepting transducer" evidence="5">
    <location>
        <begin position="283"/>
        <end position="519"/>
    </location>
</feature>
<dbReference type="InterPro" id="IPR024478">
    <property type="entry name" value="HlyB_4HB_MCP"/>
</dbReference>
<feature type="transmembrane region" description="Helical" evidence="4">
    <location>
        <begin position="186"/>
        <end position="207"/>
    </location>
</feature>
<dbReference type="Gene3D" id="1.10.287.950">
    <property type="entry name" value="Methyl-accepting chemotaxis protein"/>
    <property type="match status" value="1"/>
</dbReference>
<name>A0ABM7UGB3_9LEPT</name>
<protein>
    <recommendedName>
        <fullName evidence="5">Methyl-accepting transducer domain-containing protein</fullName>
    </recommendedName>
</protein>
<dbReference type="Gene3D" id="6.10.340.10">
    <property type="match status" value="1"/>
</dbReference>
<dbReference type="Pfam" id="PF00015">
    <property type="entry name" value="MCPsignal"/>
    <property type="match status" value="1"/>
</dbReference>
<evidence type="ECO:0000259" key="5">
    <source>
        <dbReference type="PROSITE" id="PS50111"/>
    </source>
</evidence>
<keyword evidence="4" id="KW-1133">Transmembrane helix</keyword>
<keyword evidence="7" id="KW-1185">Reference proteome</keyword>
<dbReference type="SUPFAM" id="SSF58104">
    <property type="entry name" value="Methyl-accepting chemotaxis protein (MCP) signaling domain"/>
    <property type="match status" value="1"/>
</dbReference>
<evidence type="ECO:0000256" key="3">
    <source>
        <dbReference type="PROSITE-ProRule" id="PRU00284"/>
    </source>
</evidence>
<dbReference type="Proteomes" id="UP000245263">
    <property type="component" value="Chromosome 1"/>
</dbReference>
<dbReference type="Pfam" id="PF12729">
    <property type="entry name" value="4HB_MCP_1"/>
    <property type="match status" value="1"/>
</dbReference>
<organism evidence="6 7">
    <name type="scientific">Leptospira kobayashii</name>
    <dbReference type="NCBI Taxonomy" id="1917830"/>
    <lineage>
        <taxon>Bacteria</taxon>
        <taxon>Pseudomonadati</taxon>
        <taxon>Spirochaetota</taxon>
        <taxon>Spirochaetia</taxon>
        <taxon>Leptospirales</taxon>
        <taxon>Leptospiraceae</taxon>
        <taxon>Leptospira</taxon>
    </lineage>
</organism>
<gene>
    <name evidence="6" type="ORF">LPTSP3_g05750</name>
</gene>
<dbReference type="RefSeq" id="WP_109020087.1">
    <property type="nucleotide sequence ID" value="NZ_AP025028.1"/>
</dbReference>
<evidence type="ECO:0000256" key="2">
    <source>
        <dbReference type="ARBA" id="ARBA00029447"/>
    </source>
</evidence>
<keyword evidence="4" id="KW-0472">Membrane</keyword>
<dbReference type="PANTHER" id="PTHR32089:SF112">
    <property type="entry name" value="LYSOZYME-LIKE PROTEIN-RELATED"/>
    <property type="match status" value="1"/>
</dbReference>
<evidence type="ECO:0000313" key="6">
    <source>
        <dbReference type="EMBL" id="BDA77645.1"/>
    </source>
</evidence>
<comment type="similarity">
    <text evidence="2">Belongs to the methyl-accepting chemotaxis (MCP) protein family.</text>
</comment>
<sequence length="569" mass="63525">MQLSVSKKFWAVVIFLSSVIVVSNIFIFSSIREITSEYRVYLNLNQQQLILVRMKSNLQNNIRDYLELMITKDLKRNELIKGKITLRNKDNAEQIARFKKELIFNEKDQTFIDTLSRVRSNYLKNLEILIQLALENKNEEAYQHYLTTTESQLQAYTDVLDGGLKEISTQIDTIGNRRLSLLESNLITNTILMVFMTFIIFFTGLYLRALVIPPLLEMLRIVQSMGERNFSDRPSEKLLKRKDEYGELAIAFAKTNQNIKDVLISVLRSAEEVAASSEELSASTEESSSSNMLVVNSVETVDSQAKQASVSVEEVVVLSERIHNAIQDISTAIKGIVSMSERASKAADSGFVSINQVLKQMQNIETVASKSNQLIETLGRESQEIDNIVSVISQIAEQTSLLALNAAIEAARAGAEGKGFSVVAQEVGRLAEQSRKATDGISELVKNFQDIIHSVVNEMKQEVKEVKEGSALVKICGENFQTLNSIVQDESGQVQSINESSRMIVDYSNKIITVTKDVEGINRKITEQTSGVSLATTEQKSAIAEIAEASQSLSRMAYNLKDVLSEFKV</sequence>
<reference evidence="6 7" key="1">
    <citation type="submission" date="2021-08" db="EMBL/GenBank/DDBJ databases">
        <title>Complete genome sequence of Leptospira kobayashii strain E30.</title>
        <authorList>
            <person name="Nakao R."/>
            <person name="Nakamura S."/>
            <person name="Masuzawa T."/>
            <person name="Koizumi N."/>
        </authorList>
    </citation>
    <scope>NUCLEOTIDE SEQUENCE [LARGE SCALE GENOMIC DNA]</scope>
    <source>
        <strain evidence="6 7">E30</strain>
    </source>
</reference>
<dbReference type="EMBL" id="AP025028">
    <property type="protein sequence ID" value="BDA77645.1"/>
    <property type="molecule type" value="Genomic_DNA"/>
</dbReference>
<evidence type="ECO:0000313" key="7">
    <source>
        <dbReference type="Proteomes" id="UP000245263"/>
    </source>
</evidence>
<keyword evidence="4" id="KW-0812">Transmembrane</keyword>
<accession>A0ABM7UGB3</accession>
<feature type="transmembrane region" description="Helical" evidence="4">
    <location>
        <begin position="12"/>
        <end position="31"/>
    </location>
</feature>
<dbReference type="SMART" id="SM00283">
    <property type="entry name" value="MA"/>
    <property type="match status" value="1"/>
</dbReference>
<dbReference type="InterPro" id="IPR004089">
    <property type="entry name" value="MCPsignal_dom"/>
</dbReference>
<dbReference type="PANTHER" id="PTHR32089">
    <property type="entry name" value="METHYL-ACCEPTING CHEMOTAXIS PROTEIN MCPB"/>
    <property type="match status" value="1"/>
</dbReference>
<dbReference type="InterPro" id="IPR004090">
    <property type="entry name" value="Chemotax_Me-accpt_rcpt"/>
</dbReference>
<evidence type="ECO:0000256" key="4">
    <source>
        <dbReference type="SAM" id="Phobius"/>
    </source>
</evidence>
<dbReference type="PROSITE" id="PS50111">
    <property type="entry name" value="CHEMOTAXIS_TRANSDUC_2"/>
    <property type="match status" value="1"/>
</dbReference>
<dbReference type="PRINTS" id="PR00260">
    <property type="entry name" value="CHEMTRNSDUCR"/>
</dbReference>
<keyword evidence="1 3" id="KW-0807">Transducer</keyword>
<evidence type="ECO:0000256" key="1">
    <source>
        <dbReference type="ARBA" id="ARBA00023224"/>
    </source>
</evidence>
<proteinExistence type="inferred from homology"/>